<dbReference type="InterPro" id="IPR012340">
    <property type="entry name" value="NA-bd_OB-fold"/>
</dbReference>
<dbReference type="CDD" id="cd03301">
    <property type="entry name" value="ABC_MalK_N"/>
    <property type="match status" value="1"/>
</dbReference>
<dbReference type="SMART" id="SM00382">
    <property type="entry name" value="AAA"/>
    <property type="match status" value="1"/>
</dbReference>
<comment type="similarity">
    <text evidence="1">Belongs to the ABC transporter superfamily.</text>
</comment>
<dbReference type="InterPro" id="IPR015855">
    <property type="entry name" value="ABC_transpr_MalK-like"/>
</dbReference>
<dbReference type="FunFam" id="3.40.50.300:FF:000042">
    <property type="entry name" value="Maltose/maltodextrin ABC transporter, ATP-binding protein"/>
    <property type="match status" value="1"/>
</dbReference>
<dbReference type="PANTHER" id="PTHR43875:SF10">
    <property type="entry name" value="BLL2173 PROTEIN"/>
    <property type="match status" value="1"/>
</dbReference>
<evidence type="ECO:0000313" key="6">
    <source>
        <dbReference type="EMBL" id="NEX48808.1"/>
    </source>
</evidence>
<keyword evidence="2" id="KW-0813">Transport</keyword>
<dbReference type="Gene3D" id="3.40.50.300">
    <property type="entry name" value="P-loop containing nucleotide triphosphate hydrolases"/>
    <property type="match status" value="1"/>
</dbReference>
<dbReference type="EMBL" id="JAAIKE010000022">
    <property type="protein sequence ID" value="NEX48808.1"/>
    <property type="molecule type" value="Genomic_DNA"/>
</dbReference>
<dbReference type="Pfam" id="PF00005">
    <property type="entry name" value="ABC_tran"/>
    <property type="match status" value="1"/>
</dbReference>
<dbReference type="Gene3D" id="2.40.50.100">
    <property type="match status" value="1"/>
</dbReference>
<keyword evidence="4 6" id="KW-0067">ATP-binding</keyword>
<dbReference type="GO" id="GO:0055052">
    <property type="term" value="C:ATP-binding cassette (ABC) transporter complex, substrate-binding subunit-containing"/>
    <property type="evidence" value="ECO:0007669"/>
    <property type="project" value="TreeGrafter"/>
</dbReference>
<reference evidence="6 7" key="1">
    <citation type="submission" date="2020-02" db="EMBL/GenBank/DDBJ databases">
        <title>Rhodobacter algicola sp. nov., isolated from microalga culture.</title>
        <authorList>
            <person name="Park C.-Y."/>
        </authorList>
    </citation>
    <scope>NUCLEOTIDE SEQUENCE [LARGE SCALE GENOMIC DNA]</scope>
    <source>
        <strain evidence="6 7">ETT8</strain>
    </source>
</reference>
<dbReference type="InterPro" id="IPR003439">
    <property type="entry name" value="ABC_transporter-like_ATP-bd"/>
</dbReference>
<sequence>MLINLDGVSKAFGNYDVLRDISFGVPKGSFTILVGPSGCGKSTLLRMIAGIEDPTGGTISIAGRVVNDVEPKHRDIAMVFQNYALYPHMTVAQNMGFSLTMRATPKAEIAAAVARAADILGLTPLLDRKPSELSGGQRQRVAMGRAIVREPVAFLFDEPLSNLDAQLRGQMRAEIRALHRRLGATSIYVTHDQVEAMTMADQIVVLRAGRIEQIGAPLDLYDRPANSFVASFIGSPGMNLLRARATSDGALVVTGLDTPWTLPRPARLAPDQPVLLGVRPQHMVLTDAPDAPEIIVDSVEQMGAEQSIVARAGDQTVSLVVRDRRVITPGDRLRVTLEPEGLHLFDPDTGMRLAQDIWG</sequence>
<evidence type="ECO:0000256" key="4">
    <source>
        <dbReference type="ARBA" id="ARBA00022840"/>
    </source>
</evidence>
<dbReference type="GO" id="GO:0005524">
    <property type="term" value="F:ATP binding"/>
    <property type="evidence" value="ECO:0007669"/>
    <property type="project" value="UniProtKB-KW"/>
</dbReference>
<dbReference type="InterPro" id="IPR040582">
    <property type="entry name" value="OB_MalK-like"/>
</dbReference>
<proteinExistence type="inferred from homology"/>
<dbReference type="InterPro" id="IPR017871">
    <property type="entry name" value="ABC_transporter-like_CS"/>
</dbReference>
<evidence type="ECO:0000313" key="7">
    <source>
        <dbReference type="Proteomes" id="UP000481421"/>
    </source>
</evidence>
<evidence type="ECO:0000256" key="3">
    <source>
        <dbReference type="ARBA" id="ARBA00022741"/>
    </source>
</evidence>
<evidence type="ECO:0000256" key="2">
    <source>
        <dbReference type="ARBA" id="ARBA00022448"/>
    </source>
</evidence>
<dbReference type="NCBIfam" id="NF008653">
    <property type="entry name" value="PRK11650.1"/>
    <property type="match status" value="1"/>
</dbReference>
<organism evidence="6 7">
    <name type="scientific">Pseudotabrizicola algicola</name>
    <dbReference type="NCBI Taxonomy" id="2709381"/>
    <lineage>
        <taxon>Bacteria</taxon>
        <taxon>Pseudomonadati</taxon>
        <taxon>Pseudomonadota</taxon>
        <taxon>Alphaproteobacteria</taxon>
        <taxon>Rhodobacterales</taxon>
        <taxon>Paracoccaceae</taxon>
        <taxon>Pseudotabrizicola</taxon>
    </lineage>
</organism>
<feature type="domain" description="ABC transporter" evidence="5">
    <location>
        <begin position="3"/>
        <end position="233"/>
    </location>
</feature>
<dbReference type="Gene3D" id="2.40.50.140">
    <property type="entry name" value="Nucleic acid-binding proteins"/>
    <property type="match status" value="1"/>
</dbReference>
<evidence type="ECO:0000259" key="5">
    <source>
        <dbReference type="PROSITE" id="PS50893"/>
    </source>
</evidence>
<dbReference type="InterPro" id="IPR047641">
    <property type="entry name" value="ABC_transpr_MalK/UgpC-like"/>
</dbReference>
<dbReference type="GO" id="GO:0016887">
    <property type="term" value="F:ATP hydrolysis activity"/>
    <property type="evidence" value="ECO:0007669"/>
    <property type="project" value="InterPro"/>
</dbReference>
<dbReference type="PROSITE" id="PS50893">
    <property type="entry name" value="ABC_TRANSPORTER_2"/>
    <property type="match status" value="1"/>
</dbReference>
<dbReference type="PROSITE" id="PS00211">
    <property type="entry name" value="ABC_TRANSPORTER_1"/>
    <property type="match status" value="1"/>
</dbReference>
<dbReference type="PANTHER" id="PTHR43875">
    <property type="entry name" value="MALTODEXTRIN IMPORT ATP-BINDING PROTEIN MSMX"/>
    <property type="match status" value="1"/>
</dbReference>
<keyword evidence="3" id="KW-0547">Nucleotide-binding</keyword>
<dbReference type="InterPro" id="IPR008995">
    <property type="entry name" value="Mo/tungstate-bd_C_term_dom"/>
</dbReference>
<evidence type="ECO:0000256" key="1">
    <source>
        <dbReference type="ARBA" id="ARBA00005417"/>
    </source>
</evidence>
<dbReference type="InterPro" id="IPR027417">
    <property type="entry name" value="P-loop_NTPase"/>
</dbReference>
<dbReference type="Pfam" id="PF17912">
    <property type="entry name" value="OB_MalK"/>
    <property type="match status" value="1"/>
</dbReference>
<dbReference type="InterPro" id="IPR003593">
    <property type="entry name" value="AAA+_ATPase"/>
</dbReference>
<gene>
    <name evidence="6" type="primary">ugpC</name>
    <name evidence="6" type="ORF">G3572_21700</name>
</gene>
<dbReference type="GO" id="GO:0140359">
    <property type="term" value="F:ABC-type transporter activity"/>
    <property type="evidence" value="ECO:0007669"/>
    <property type="project" value="InterPro"/>
</dbReference>
<dbReference type="SUPFAM" id="SSF50331">
    <property type="entry name" value="MOP-like"/>
    <property type="match status" value="1"/>
</dbReference>
<dbReference type="SUPFAM" id="SSF52540">
    <property type="entry name" value="P-loop containing nucleoside triphosphate hydrolases"/>
    <property type="match status" value="1"/>
</dbReference>
<dbReference type="Proteomes" id="UP000481421">
    <property type="component" value="Unassembled WGS sequence"/>
</dbReference>
<comment type="caution">
    <text evidence="6">The sequence shown here is derived from an EMBL/GenBank/DDBJ whole genome shotgun (WGS) entry which is preliminary data.</text>
</comment>
<accession>A0A6B3RVJ8</accession>
<name>A0A6B3RVJ8_9RHOB</name>
<protein>
    <submittedName>
        <fullName evidence="6">sn-glycerol-3-phosphate ABC transporter ATP-binding protein UgpC</fullName>
    </submittedName>
</protein>
<dbReference type="GO" id="GO:0008643">
    <property type="term" value="P:carbohydrate transport"/>
    <property type="evidence" value="ECO:0007669"/>
    <property type="project" value="InterPro"/>
</dbReference>
<dbReference type="AlphaFoldDB" id="A0A6B3RVJ8"/>
<keyword evidence="7" id="KW-1185">Reference proteome</keyword>
<dbReference type="RefSeq" id="WP_164615782.1">
    <property type="nucleotide sequence ID" value="NZ_JAAIKE010000022.1"/>
</dbReference>